<dbReference type="Gene3D" id="3.90.226.10">
    <property type="entry name" value="2-enoyl-CoA Hydratase, Chain A, domain 1"/>
    <property type="match status" value="1"/>
</dbReference>
<dbReference type="AlphaFoldDB" id="A0A4V3E224"/>
<feature type="domain" description="Peptidase S41 N-terminal" evidence="3">
    <location>
        <begin position="47"/>
        <end position="90"/>
    </location>
</feature>
<dbReference type="Pfam" id="PF03572">
    <property type="entry name" value="Peptidase_S41"/>
    <property type="match status" value="1"/>
</dbReference>
<feature type="domain" description="Tail specific protease" evidence="2">
    <location>
        <begin position="212"/>
        <end position="395"/>
    </location>
</feature>
<dbReference type="InterPro" id="IPR041613">
    <property type="entry name" value="Pept_S41_N"/>
</dbReference>
<dbReference type="GO" id="GO:0030288">
    <property type="term" value="C:outer membrane-bounded periplasmic space"/>
    <property type="evidence" value="ECO:0007669"/>
    <property type="project" value="TreeGrafter"/>
</dbReference>
<evidence type="ECO:0000259" key="3">
    <source>
        <dbReference type="Pfam" id="PF18294"/>
    </source>
</evidence>
<comment type="caution">
    <text evidence="4">The sequence shown here is derived from an EMBL/GenBank/DDBJ whole genome shotgun (WGS) entry which is preliminary data.</text>
</comment>
<dbReference type="Gene3D" id="2.30.42.10">
    <property type="match status" value="1"/>
</dbReference>
<keyword evidence="1" id="KW-0472">Membrane</keyword>
<keyword evidence="4" id="KW-0378">Hydrolase</keyword>
<dbReference type="Proteomes" id="UP000294752">
    <property type="component" value="Unassembled WGS sequence"/>
</dbReference>
<evidence type="ECO:0000259" key="2">
    <source>
        <dbReference type="Pfam" id="PF03572"/>
    </source>
</evidence>
<dbReference type="GO" id="GO:0007165">
    <property type="term" value="P:signal transduction"/>
    <property type="evidence" value="ECO:0007669"/>
    <property type="project" value="TreeGrafter"/>
</dbReference>
<dbReference type="InterPro" id="IPR005151">
    <property type="entry name" value="Tail-specific_protease"/>
</dbReference>
<dbReference type="PANTHER" id="PTHR32060:SF30">
    <property type="entry name" value="CARBOXY-TERMINAL PROCESSING PROTEASE CTPA"/>
    <property type="match status" value="1"/>
</dbReference>
<dbReference type="SUPFAM" id="SSF52096">
    <property type="entry name" value="ClpP/crotonase"/>
    <property type="match status" value="1"/>
</dbReference>
<dbReference type="Pfam" id="PF18294">
    <property type="entry name" value="Pept_S41_N"/>
    <property type="match status" value="1"/>
</dbReference>
<feature type="transmembrane region" description="Helical" evidence="1">
    <location>
        <begin position="12"/>
        <end position="35"/>
    </location>
</feature>
<sequence length="463" mass="51912">MSAQTPTTANLPFYGLKLIGNLFGFVLVFLSTLACKKDTKLNFANSTKSWILDSMNTYYLWKDEISPNFSAKDDQLFFNSLLSKSDKYSYYEDLDNPTDSRSFNDSFGFRFTIVKKEFGILGVVNYVAEVGAAHDSGIKRGMLFSKINGQSLTKSLSDDYVNNVLSRAKLLLTECTLNDGILSENKNYELSPGHTFDNPIRMPKVFVHKANRIGYVFIGQFQKAYIEKLIETTRTFKDQAIDELILDLRYNTGGDLATMALLAYLTSDISLDNPFLQISGNQKIGTKVLTLRECLGKEISAIPTDNLQRVRLNLGRIYVLTGISTASSSEAFINCVRPYMELITVGSNTYGKDLGILTINSRSSLDKNIAIHPVVFKLGNHKGLGGYSKGLSPDIFLDEFDEKMYELGDPREKLLRHTLGMSAERRTGVGTKSKRIDNPYFRQSFVSEKVNNVDLTEVSKITH</sequence>
<keyword evidence="1" id="KW-1133">Transmembrane helix</keyword>
<protein>
    <submittedName>
        <fullName evidence="4">C-terminal processing protease CtpA/Prc</fullName>
    </submittedName>
</protein>
<dbReference type="RefSeq" id="WP_133639970.1">
    <property type="nucleotide sequence ID" value="NZ_SNZV01000003.1"/>
</dbReference>
<dbReference type="GO" id="GO:0006508">
    <property type="term" value="P:proteolysis"/>
    <property type="evidence" value="ECO:0007669"/>
    <property type="project" value="UniProtKB-KW"/>
</dbReference>
<gene>
    <name evidence="4" type="ORF">B0I21_103460</name>
</gene>
<name>A0A4V3E224_9SPHI</name>
<dbReference type="EMBL" id="SNZV01000003">
    <property type="protein sequence ID" value="TDS14958.1"/>
    <property type="molecule type" value="Genomic_DNA"/>
</dbReference>
<dbReference type="InterPro" id="IPR029045">
    <property type="entry name" value="ClpP/crotonase-like_dom_sf"/>
</dbReference>
<dbReference type="GO" id="GO:0008236">
    <property type="term" value="F:serine-type peptidase activity"/>
    <property type="evidence" value="ECO:0007669"/>
    <property type="project" value="InterPro"/>
</dbReference>
<reference evidence="4 5" key="1">
    <citation type="submission" date="2019-03" db="EMBL/GenBank/DDBJ databases">
        <title>Genomic Encyclopedia of Type Strains, Phase III (KMG-III): the genomes of soil and plant-associated and newly described type strains.</title>
        <authorList>
            <person name="Whitman W."/>
        </authorList>
    </citation>
    <scope>NUCLEOTIDE SEQUENCE [LARGE SCALE GENOMIC DNA]</scope>
    <source>
        <strain evidence="4 5">CGMCC 1.12801</strain>
    </source>
</reference>
<evidence type="ECO:0000256" key="1">
    <source>
        <dbReference type="SAM" id="Phobius"/>
    </source>
</evidence>
<dbReference type="GO" id="GO:0004175">
    <property type="term" value="F:endopeptidase activity"/>
    <property type="evidence" value="ECO:0007669"/>
    <property type="project" value="TreeGrafter"/>
</dbReference>
<organism evidence="4 5">
    <name type="scientific">Sphingobacterium paludis</name>
    <dbReference type="NCBI Taxonomy" id="1476465"/>
    <lineage>
        <taxon>Bacteria</taxon>
        <taxon>Pseudomonadati</taxon>
        <taxon>Bacteroidota</taxon>
        <taxon>Sphingobacteriia</taxon>
        <taxon>Sphingobacteriales</taxon>
        <taxon>Sphingobacteriaceae</taxon>
        <taxon>Sphingobacterium</taxon>
    </lineage>
</organism>
<dbReference type="PANTHER" id="PTHR32060">
    <property type="entry name" value="TAIL-SPECIFIC PROTEASE"/>
    <property type="match status" value="1"/>
</dbReference>
<dbReference type="Gene3D" id="3.30.750.170">
    <property type="match status" value="1"/>
</dbReference>
<dbReference type="CDD" id="cd07561">
    <property type="entry name" value="Peptidase_S41_CPP_like"/>
    <property type="match status" value="1"/>
</dbReference>
<keyword evidence="4" id="KW-0645">Protease</keyword>
<evidence type="ECO:0000313" key="5">
    <source>
        <dbReference type="Proteomes" id="UP000294752"/>
    </source>
</evidence>
<keyword evidence="5" id="KW-1185">Reference proteome</keyword>
<dbReference type="InterPro" id="IPR036034">
    <property type="entry name" value="PDZ_sf"/>
</dbReference>
<dbReference type="OrthoDB" id="7168509at2"/>
<proteinExistence type="predicted"/>
<evidence type="ECO:0000313" key="4">
    <source>
        <dbReference type="EMBL" id="TDS14958.1"/>
    </source>
</evidence>
<accession>A0A4V3E224</accession>
<keyword evidence="1" id="KW-0812">Transmembrane</keyword>